<reference evidence="1" key="1">
    <citation type="submission" date="2021-02" db="EMBL/GenBank/DDBJ databases">
        <authorList>
            <person name="Nowell W R."/>
        </authorList>
    </citation>
    <scope>NUCLEOTIDE SEQUENCE</scope>
</reference>
<feature type="non-terminal residue" evidence="1">
    <location>
        <position position="1"/>
    </location>
</feature>
<accession>A0A816Q166</accession>
<evidence type="ECO:0000313" key="2">
    <source>
        <dbReference type="Proteomes" id="UP000663824"/>
    </source>
</evidence>
<gene>
    <name evidence="1" type="ORF">MBJ925_LOCUS13808</name>
</gene>
<dbReference type="EMBL" id="CAJNRE010006403">
    <property type="protein sequence ID" value="CAF2054622.1"/>
    <property type="molecule type" value="Genomic_DNA"/>
</dbReference>
<protein>
    <submittedName>
        <fullName evidence="1">Uncharacterized protein</fullName>
    </submittedName>
</protein>
<evidence type="ECO:0000313" key="1">
    <source>
        <dbReference type="EMBL" id="CAF2054622.1"/>
    </source>
</evidence>
<dbReference type="Proteomes" id="UP000663824">
    <property type="component" value="Unassembled WGS sequence"/>
</dbReference>
<dbReference type="AlphaFoldDB" id="A0A816Q166"/>
<comment type="caution">
    <text evidence="1">The sequence shown here is derived from an EMBL/GenBank/DDBJ whole genome shotgun (WGS) entry which is preliminary data.</text>
</comment>
<organism evidence="1 2">
    <name type="scientific">Rotaria magnacalcarata</name>
    <dbReference type="NCBI Taxonomy" id="392030"/>
    <lineage>
        <taxon>Eukaryota</taxon>
        <taxon>Metazoa</taxon>
        <taxon>Spiralia</taxon>
        <taxon>Gnathifera</taxon>
        <taxon>Rotifera</taxon>
        <taxon>Eurotatoria</taxon>
        <taxon>Bdelloidea</taxon>
        <taxon>Philodinida</taxon>
        <taxon>Philodinidae</taxon>
        <taxon>Rotaria</taxon>
    </lineage>
</organism>
<proteinExistence type="predicted"/>
<name>A0A816Q166_9BILA</name>
<sequence length="56" mass="6643">LKNFQDLVKFMNLVVNFLIMAKLTPNLTTWNRLTEKYDPYFTLLKPHSTGEIEQNL</sequence>